<evidence type="ECO:0000313" key="9">
    <source>
        <dbReference type="EMBL" id="WBP86326.1"/>
    </source>
</evidence>
<dbReference type="Pfam" id="PF00860">
    <property type="entry name" value="Xan_ur_permease"/>
    <property type="match status" value="1"/>
</dbReference>
<proteinExistence type="inferred from homology"/>
<dbReference type="PROSITE" id="PS01116">
    <property type="entry name" value="XANTH_URACIL_PERMASE"/>
    <property type="match status" value="1"/>
</dbReference>
<dbReference type="InterPro" id="IPR006043">
    <property type="entry name" value="NCS2"/>
</dbReference>
<dbReference type="PANTHER" id="PTHR42810:SF4">
    <property type="entry name" value="URIC ACID TRANSPORTER UACT"/>
    <property type="match status" value="1"/>
</dbReference>
<dbReference type="InterPro" id="IPR017588">
    <property type="entry name" value="UacT-like"/>
</dbReference>
<dbReference type="Proteomes" id="UP001212821">
    <property type="component" value="Chromosome"/>
</dbReference>
<comment type="subcellular location">
    <subcellularLocation>
        <location evidence="1">Cell membrane</location>
        <topology evidence="1">Multi-pass membrane protein</topology>
    </subcellularLocation>
</comment>
<name>A0ABY7Q0Y7_9ACTN</name>
<dbReference type="NCBIfam" id="TIGR00801">
    <property type="entry name" value="ncs2"/>
    <property type="match status" value="1"/>
</dbReference>
<sequence length="516" mass="53208">MHAHGEPENATPDSEPVHPVDQVLPAPRLAILGLQHVVVMYAGAVAVPFIVGSALKLDLHTIALLVNADLLVAGIATIIQAVGVSHLLGVRLPVVAGATFTVVSPMITIAAGHGLPTVYGAMLVSGVFGLLIAKPFAKMIKFFPPLVAGTVIVIIGLSLIGPGAGMIAGHDTSAADYGKLSHLALGFGVIALIVLFSRLLRGFLGQLAPLLALALGTLASIPLHLFDLSGVRSAGWFGIASPFHFGAPRFDAAAIASMCIVLLVTYTESTADMLAVAEMTGKELTDADIARGLATDGLSAVLGGCMNSFPDTAYAENVGLVQMTGVRSRWVVAVAGCFLLVMGLVPKVGALIAAVPEPVVGGAALVMFAMVTAVGVQTLRKVEFNGNHNLLIVAVSLGVGLLPAVATDPYGNEVFFRHCPAWAQTVFGSPITLTVILAFTLNLLFNHLKLPALGSAATSATPPAATEEDLVQVPEGCSASCARRITLSSHTYFWESPYPGVSAARGGQCGCGRRSR</sequence>
<dbReference type="NCBIfam" id="NF037981">
    <property type="entry name" value="NCS2_1"/>
    <property type="match status" value="1"/>
</dbReference>
<dbReference type="EMBL" id="CP115450">
    <property type="protein sequence ID" value="WBP86326.1"/>
    <property type="molecule type" value="Genomic_DNA"/>
</dbReference>
<feature type="transmembrane region" description="Helical" evidence="8">
    <location>
        <begin position="146"/>
        <end position="168"/>
    </location>
</feature>
<feature type="transmembrane region" description="Helical" evidence="8">
    <location>
        <begin position="180"/>
        <end position="200"/>
    </location>
</feature>
<evidence type="ECO:0000256" key="3">
    <source>
        <dbReference type="ARBA" id="ARBA00022448"/>
    </source>
</evidence>
<reference evidence="10" key="1">
    <citation type="submission" date="2022-12" db="EMBL/GenBank/DDBJ databases">
        <authorList>
            <person name="Mo P."/>
        </authorList>
    </citation>
    <scope>NUCLEOTIDE SEQUENCE [LARGE SCALE GENOMIC DNA]</scope>
    <source>
        <strain evidence="10">HUAS 3-15</strain>
    </source>
</reference>
<evidence type="ECO:0000256" key="4">
    <source>
        <dbReference type="ARBA" id="ARBA00022475"/>
    </source>
</evidence>
<feature type="transmembrane region" description="Helical" evidence="8">
    <location>
        <begin position="61"/>
        <end position="82"/>
    </location>
</feature>
<keyword evidence="7 8" id="KW-0472">Membrane</keyword>
<evidence type="ECO:0000256" key="5">
    <source>
        <dbReference type="ARBA" id="ARBA00022692"/>
    </source>
</evidence>
<feature type="transmembrane region" description="Helical" evidence="8">
    <location>
        <begin position="426"/>
        <end position="445"/>
    </location>
</feature>
<evidence type="ECO:0000256" key="6">
    <source>
        <dbReference type="ARBA" id="ARBA00022989"/>
    </source>
</evidence>
<dbReference type="RefSeq" id="WP_270142896.1">
    <property type="nucleotide sequence ID" value="NZ_CP115450.1"/>
</dbReference>
<keyword evidence="10" id="KW-1185">Reference proteome</keyword>
<keyword evidence="6 8" id="KW-1133">Transmembrane helix</keyword>
<feature type="transmembrane region" description="Helical" evidence="8">
    <location>
        <begin position="246"/>
        <end position="266"/>
    </location>
</feature>
<protein>
    <submittedName>
        <fullName evidence="9">Nucleobase:cation symporter-2 family protein</fullName>
    </submittedName>
</protein>
<comment type="similarity">
    <text evidence="2">Belongs to the nucleobase:cation symporter-2 (NCS2) (TC 2.A.40) family.</text>
</comment>
<feature type="transmembrane region" description="Helical" evidence="8">
    <location>
        <begin position="207"/>
        <end position="226"/>
    </location>
</feature>
<organism evidence="9 10">
    <name type="scientific">Kitasatospora cathayae</name>
    <dbReference type="NCBI Taxonomy" id="3004092"/>
    <lineage>
        <taxon>Bacteria</taxon>
        <taxon>Bacillati</taxon>
        <taxon>Actinomycetota</taxon>
        <taxon>Actinomycetes</taxon>
        <taxon>Kitasatosporales</taxon>
        <taxon>Streptomycetaceae</taxon>
        <taxon>Kitasatospora</taxon>
    </lineage>
</organism>
<feature type="transmembrane region" description="Helical" evidence="8">
    <location>
        <begin position="37"/>
        <end position="55"/>
    </location>
</feature>
<feature type="transmembrane region" description="Helical" evidence="8">
    <location>
        <begin position="118"/>
        <end position="137"/>
    </location>
</feature>
<feature type="transmembrane region" description="Helical" evidence="8">
    <location>
        <begin position="330"/>
        <end position="353"/>
    </location>
</feature>
<dbReference type="InterPro" id="IPR006042">
    <property type="entry name" value="Xan_ur_permease"/>
</dbReference>
<feature type="transmembrane region" description="Helical" evidence="8">
    <location>
        <begin position="388"/>
        <end position="406"/>
    </location>
</feature>
<evidence type="ECO:0000256" key="2">
    <source>
        <dbReference type="ARBA" id="ARBA00008821"/>
    </source>
</evidence>
<evidence type="ECO:0000256" key="7">
    <source>
        <dbReference type="ARBA" id="ARBA00023136"/>
    </source>
</evidence>
<keyword evidence="3" id="KW-0813">Transport</keyword>
<keyword evidence="5 8" id="KW-0812">Transmembrane</keyword>
<evidence type="ECO:0000256" key="8">
    <source>
        <dbReference type="SAM" id="Phobius"/>
    </source>
</evidence>
<dbReference type="PANTHER" id="PTHR42810">
    <property type="entry name" value="PURINE PERMEASE C1399.01C-RELATED"/>
    <property type="match status" value="1"/>
</dbReference>
<accession>A0ABY7Q0Y7</accession>
<evidence type="ECO:0000256" key="1">
    <source>
        <dbReference type="ARBA" id="ARBA00004651"/>
    </source>
</evidence>
<dbReference type="NCBIfam" id="TIGR03173">
    <property type="entry name" value="pbuX"/>
    <property type="match status" value="1"/>
</dbReference>
<gene>
    <name evidence="9" type="ORF">O1G21_11055</name>
</gene>
<feature type="transmembrane region" description="Helical" evidence="8">
    <location>
        <begin position="359"/>
        <end position="376"/>
    </location>
</feature>
<keyword evidence="4" id="KW-1003">Cell membrane</keyword>
<evidence type="ECO:0000313" key="10">
    <source>
        <dbReference type="Proteomes" id="UP001212821"/>
    </source>
</evidence>